<comment type="caution">
    <text evidence="3">The sequence shown here is derived from an EMBL/GenBank/DDBJ whole genome shotgun (WGS) entry which is preliminary data.</text>
</comment>
<feature type="chain" id="PRO_5044849321" description="Bulb-type lectin domain-containing protein" evidence="1">
    <location>
        <begin position="24"/>
        <end position="295"/>
    </location>
</feature>
<protein>
    <recommendedName>
        <fullName evidence="2">Bulb-type lectin domain-containing protein</fullName>
    </recommendedName>
</protein>
<evidence type="ECO:0000313" key="4">
    <source>
        <dbReference type="Proteomes" id="UP001552299"/>
    </source>
</evidence>
<name>A0ABD0V0L2_DENTH</name>
<dbReference type="Proteomes" id="UP001552299">
    <property type="component" value="Unassembled WGS sequence"/>
</dbReference>
<accession>A0ABD0V0L2</accession>
<dbReference type="GO" id="GO:0051707">
    <property type="term" value="P:response to other organism"/>
    <property type="evidence" value="ECO:0007669"/>
    <property type="project" value="UniProtKB-ARBA"/>
</dbReference>
<evidence type="ECO:0000256" key="1">
    <source>
        <dbReference type="SAM" id="SignalP"/>
    </source>
</evidence>
<proteinExistence type="predicted"/>
<dbReference type="SUPFAM" id="SSF51110">
    <property type="entry name" value="alpha-D-mannose-specific plant lectins"/>
    <property type="match status" value="2"/>
</dbReference>
<keyword evidence="1" id="KW-0732">Signal</keyword>
<dbReference type="InterPro" id="IPR001480">
    <property type="entry name" value="Bulb-type_lectin_dom"/>
</dbReference>
<dbReference type="AlphaFoldDB" id="A0ABD0V0L2"/>
<dbReference type="SMART" id="SM00108">
    <property type="entry name" value="B_lectin"/>
    <property type="match status" value="2"/>
</dbReference>
<dbReference type="CDD" id="cd00028">
    <property type="entry name" value="B_lectin"/>
    <property type="match status" value="1"/>
</dbReference>
<organism evidence="3 4">
    <name type="scientific">Dendrobium thyrsiflorum</name>
    <name type="common">Pinecone-like raceme dendrobium</name>
    <name type="synonym">Orchid</name>
    <dbReference type="NCBI Taxonomy" id="117978"/>
    <lineage>
        <taxon>Eukaryota</taxon>
        <taxon>Viridiplantae</taxon>
        <taxon>Streptophyta</taxon>
        <taxon>Embryophyta</taxon>
        <taxon>Tracheophyta</taxon>
        <taxon>Spermatophyta</taxon>
        <taxon>Magnoliopsida</taxon>
        <taxon>Liliopsida</taxon>
        <taxon>Asparagales</taxon>
        <taxon>Orchidaceae</taxon>
        <taxon>Epidendroideae</taxon>
        <taxon>Malaxideae</taxon>
        <taxon>Dendrobiinae</taxon>
        <taxon>Dendrobium</taxon>
    </lineage>
</organism>
<sequence length="295" mass="31871">MTLPTPLLLSLLSLILLLSHSAANEGNILATGDILPTDGQLSYKDAAFVIQGDCNLVLYNKGNGFESNTHGSGTNCTLTFSDHGQLIIKNGQGLEVWSSPGGSKKGKYVAVLGPDGIVNVFGPSIWSTPPLSSPSAAIDAELSNLPLVRNVLFSSQILHENSKLTSRDYTLEITKDCNLEFTKASVGVVWQSETKGKGQHCFVRLDNNGRLAVVNDHYKVLWSSKRVGVEGQYVLVVQINGQAVVYGPVVWSTVLIHHQNIILIWHESQGKIKLETSKIKSGTIQTPISANLQSN</sequence>
<dbReference type="EMBL" id="JANQDX010000011">
    <property type="protein sequence ID" value="KAL0916242.1"/>
    <property type="molecule type" value="Genomic_DNA"/>
</dbReference>
<feature type="domain" description="Bulb-type lectin" evidence="2">
    <location>
        <begin position="149"/>
        <end position="258"/>
    </location>
</feature>
<feature type="domain" description="Bulb-type lectin" evidence="2">
    <location>
        <begin position="20"/>
        <end position="133"/>
    </location>
</feature>
<gene>
    <name evidence="3" type="ORF">M5K25_013735</name>
</gene>
<reference evidence="3 4" key="1">
    <citation type="journal article" date="2024" name="Plant Biotechnol. J.">
        <title>Dendrobium thyrsiflorum genome and its molecular insights into genes involved in important horticultural traits.</title>
        <authorList>
            <person name="Chen B."/>
            <person name="Wang J.Y."/>
            <person name="Zheng P.J."/>
            <person name="Li K.L."/>
            <person name="Liang Y.M."/>
            <person name="Chen X.F."/>
            <person name="Zhang C."/>
            <person name="Zhao X."/>
            <person name="He X."/>
            <person name="Zhang G.Q."/>
            <person name="Liu Z.J."/>
            <person name="Xu Q."/>
        </authorList>
    </citation>
    <scope>NUCLEOTIDE SEQUENCE [LARGE SCALE GENOMIC DNA]</scope>
    <source>
        <strain evidence="3">GZMU011</strain>
    </source>
</reference>
<dbReference type="Gene3D" id="2.90.10.10">
    <property type="entry name" value="Bulb-type lectin domain"/>
    <property type="match status" value="2"/>
</dbReference>
<evidence type="ECO:0000259" key="2">
    <source>
        <dbReference type="PROSITE" id="PS50927"/>
    </source>
</evidence>
<dbReference type="InterPro" id="IPR036426">
    <property type="entry name" value="Bulb-type_lectin_dom_sf"/>
</dbReference>
<keyword evidence="4" id="KW-1185">Reference proteome</keyword>
<feature type="signal peptide" evidence="1">
    <location>
        <begin position="1"/>
        <end position="23"/>
    </location>
</feature>
<dbReference type="PROSITE" id="PS50927">
    <property type="entry name" value="BULB_LECTIN"/>
    <property type="match status" value="2"/>
</dbReference>
<evidence type="ECO:0000313" key="3">
    <source>
        <dbReference type="EMBL" id="KAL0916242.1"/>
    </source>
</evidence>